<dbReference type="PANTHER" id="PTHR46104">
    <property type="entry name" value="GENE 9195-RELATED-RELATED"/>
    <property type="match status" value="1"/>
</dbReference>
<name>A0A8J4X122_CLAMG</name>
<dbReference type="AlphaFoldDB" id="A0A8J4X122"/>
<dbReference type="EMBL" id="QNUK01000153">
    <property type="protein sequence ID" value="KAF5899867.1"/>
    <property type="molecule type" value="Genomic_DNA"/>
</dbReference>
<dbReference type="Proteomes" id="UP000727407">
    <property type="component" value="Unassembled WGS sequence"/>
</dbReference>
<accession>A0A8J4X122</accession>
<dbReference type="PANTHER" id="PTHR46104:SF1">
    <property type="entry name" value="GENE 9195-RELATED"/>
    <property type="match status" value="1"/>
</dbReference>
<sequence length="65" mass="6820">GFFCPEGSSAPEPCEEGTYSSRPGLREASECTLCNGGKYCTGVGKIKPSGNCEGGFYCRQRSNSA</sequence>
<protein>
    <submittedName>
        <fullName evidence="2">Multiple epidermal growth factor-like domains protein 6</fullName>
    </submittedName>
</protein>
<evidence type="ECO:0000256" key="1">
    <source>
        <dbReference type="SAM" id="MobiDB-lite"/>
    </source>
</evidence>
<evidence type="ECO:0000313" key="2">
    <source>
        <dbReference type="EMBL" id="KAF5899867.1"/>
    </source>
</evidence>
<feature type="non-terminal residue" evidence="2">
    <location>
        <position position="1"/>
    </location>
</feature>
<proteinExistence type="predicted"/>
<evidence type="ECO:0000313" key="3">
    <source>
        <dbReference type="Proteomes" id="UP000727407"/>
    </source>
</evidence>
<gene>
    <name evidence="2" type="ORF">DAT39_010425</name>
</gene>
<keyword evidence="3" id="KW-1185">Reference proteome</keyword>
<feature type="region of interest" description="Disordered" evidence="1">
    <location>
        <begin position="1"/>
        <end position="22"/>
    </location>
</feature>
<feature type="non-terminal residue" evidence="2">
    <location>
        <position position="65"/>
    </location>
</feature>
<comment type="caution">
    <text evidence="2">The sequence shown here is derived from an EMBL/GenBank/DDBJ whole genome shotgun (WGS) entry which is preliminary data.</text>
</comment>
<reference evidence="2" key="1">
    <citation type="submission" date="2020-07" db="EMBL/GenBank/DDBJ databases">
        <title>Clarias magur genome sequencing, assembly and annotation.</title>
        <authorList>
            <person name="Kushwaha B."/>
            <person name="Kumar R."/>
            <person name="Das P."/>
            <person name="Joshi C.G."/>
            <person name="Kumar D."/>
            <person name="Nagpure N.S."/>
            <person name="Pandey M."/>
            <person name="Agarwal S."/>
            <person name="Srivastava S."/>
            <person name="Singh M."/>
            <person name="Sahoo L."/>
            <person name="Jayasankar P."/>
            <person name="Meher P.K."/>
            <person name="Koringa P.G."/>
            <person name="Iquebal M.A."/>
            <person name="Das S.P."/>
            <person name="Bit A."/>
            <person name="Patnaik S."/>
            <person name="Patel N."/>
            <person name="Shah T.M."/>
            <person name="Hinsu A."/>
            <person name="Jena J.K."/>
        </authorList>
    </citation>
    <scope>NUCLEOTIDE SEQUENCE</scope>
    <source>
        <strain evidence="2">CIFAMagur01</strain>
        <tissue evidence="2">Testis</tissue>
    </source>
</reference>
<dbReference type="OrthoDB" id="439917at2759"/>
<organism evidence="2 3">
    <name type="scientific">Clarias magur</name>
    <name type="common">Asian catfish</name>
    <name type="synonym">Macropteronotus magur</name>
    <dbReference type="NCBI Taxonomy" id="1594786"/>
    <lineage>
        <taxon>Eukaryota</taxon>
        <taxon>Metazoa</taxon>
        <taxon>Chordata</taxon>
        <taxon>Craniata</taxon>
        <taxon>Vertebrata</taxon>
        <taxon>Euteleostomi</taxon>
        <taxon>Actinopterygii</taxon>
        <taxon>Neopterygii</taxon>
        <taxon>Teleostei</taxon>
        <taxon>Ostariophysi</taxon>
        <taxon>Siluriformes</taxon>
        <taxon>Clariidae</taxon>
        <taxon>Clarias</taxon>
    </lineage>
</organism>
<dbReference type="SMART" id="SM01411">
    <property type="entry name" value="Ephrin_rec_like"/>
    <property type="match status" value="1"/>
</dbReference>